<organism evidence="12 13">
    <name type="scientific">Streptococcus mitis bv. 2 str. SK95</name>
    <dbReference type="NCBI Taxonomy" id="1000588"/>
    <lineage>
        <taxon>Bacteria</taxon>
        <taxon>Bacillati</taxon>
        <taxon>Bacillota</taxon>
        <taxon>Bacilli</taxon>
        <taxon>Lactobacillales</taxon>
        <taxon>Streptococcaceae</taxon>
        <taxon>Streptococcus</taxon>
    </lineage>
</organism>
<comment type="subcellular location">
    <subcellularLocation>
        <location evidence="1">Cell membrane</location>
        <topology evidence="1">Multi-pass membrane protein</topology>
    </subcellularLocation>
</comment>
<evidence type="ECO:0000256" key="6">
    <source>
        <dbReference type="ARBA" id="ARBA00022840"/>
    </source>
</evidence>
<evidence type="ECO:0000313" key="13">
    <source>
        <dbReference type="Proteomes" id="UP000003858"/>
    </source>
</evidence>
<feature type="transmembrane region" description="Helical" evidence="9">
    <location>
        <begin position="279"/>
        <end position="297"/>
    </location>
</feature>
<keyword evidence="7 9" id="KW-1133">Transmembrane helix</keyword>
<dbReference type="InterPro" id="IPR003439">
    <property type="entry name" value="ABC_transporter-like_ATP-bd"/>
</dbReference>
<dbReference type="InterPro" id="IPR039421">
    <property type="entry name" value="Type_1_exporter"/>
</dbReference>
<evidence type="ECO:0000256" key="8">
    <source>
        <dbReference type="ARBA" id="ARBA00023136"/>
    </source>
</evidence>
<dbReference type="EMBL" id="AFUB01000038">
    <property type="protein sequence ID" value="EGU65991.1"/>
    <property type="molecule type" value="Genomic_DNA"/>
</dbReference>
<dbReference type="RefSeq" id="WP_000965825.1">
    <property type="nucleotide sequence ID" value="NZ_AFUB01000038.1"/>
</dbReference>
<dbReference type="OrthoDB" id="9770415at2"/>
<evidence type="ECO:0000256" key="9">
    <source>
        <dbReference type="SAM" id="Phobius"/>
    </source>
</evidence>
<dbReference type="GO" id="GO:0016887">
    <property type="term" value="F:ATP hydrolysis activity"/>
    <property type="evidence" value="ECO:0007669"/>
    <property type="project" value="InterPro"/>
</dbReference>
<reference evidence="12 13" key="1">
    <citation type="submission" date="2011-05" db="EMBL/GenBank/DDBJ databases">
        <authorList>
            <person name="Durkin A.S."/>
            <person name="Radune D."/>
            <person name="Hostetler J."/>
            <person name="Torralba M."/>
            <person name="Gillis M."/>
            <person name="Methe B."/>
            <person name="Sutton G."/>
            <person name="Nelson K.E."/>
        </authorList>
    </citation>
    <scope>NUCLEOTIDE SEQUENCE [LARGE SCALE GENOMIC DNA]</scope>
    <source>
        <strain evidence="12 13">SK95</strain>
    </source>
</reference>
<keyword evidence="6 12" id="KW-0067">ATP-binding</keyword>
<proteinExistence type="predicted"/>
<dbReference type="InterPro" id="IPR027417">
    <property type="entry name" value="P-loop_NTPase"/>
</dbReference>
<evidence type="ECO:0000313" key="12">
    <source>
        <dbReference type="EMBL" id="EGU65991.1"/>
    </source>
</evidence>
<feature type="domain" description="ABC transporter" evidence="10">
    <location>
        <begin position="332"/>
        <end position="568"/>
    </location>
</feature>
<evidence type="ECO:0000256" key="4">
    <source>
        <dbReference type="ARBA" id="ARBA00022692"/>
    </source>
</evidence>
<protein>
    <submittedName>
        <fullName evidence="12">ABC transporter, ATP-binding protein</fullName>
    </submittedName>
</protein>
<dbReference type="Proteomes" id="UP000003858">
    <property type="component" value="Unassembled WGS sequence"/>
</dbReference>
<accession>F9LX38</accession>
<dbReference type="GO" id="GO:0005524">
    <property type="term" value="F:ATP binding"/>
    <property type="evidence" value="ECO:0007669"/>
    <property type="project" value="UniProtKB-KW"/>
</dbReference>
<gene>
    <name evidence="12" type="ORF">HMPREF9965_0788</name>
</gene>
<dbReference type="PROSITE" id="PS50929">
    <property type="entry name" value="ABC_TM1F"/>
    <property type="match status" value="1"/>
</dbReference>
<dbReference type="SMART" id="SM00382">
    <property type="entry name" value="AAA"/>
    <property type="match status" value="1"/>
</dbReference>
<dbReference type="AlphaFoldDB" id="F9LX38"/>
<evidence type="ECO:0000256" key="3">
    <source>
        <dbReference type="ARBA" id="ARBA00022475"/>
    </source>
</evidence>
<dbReference type="InterPro" id="IPR017871">
    <property type="entry name" value="ABC_transporter-like_CS"/>
</dbReference>
<keyword evidence="5" id="KW-0547">Nucleotide-binding</keyword>
<dbReference type="PROSITE" id="PS50893">
    <property type="entry name" value="ABC_TRANSPORTER_2"/>
    <property type="match status" value="1"/>
</dbReference>
<evidence type="ECO:0000256" key="5">
    <source>
        <dbReference type="ARBA" id="ARBA00022741"/>
    </source>
</evidence>
<feature type="transmembrane region" description="Helical" evidence="9">
    <location>
        <begin position="241"/>
        <end position="259"/>
    </location>
</feature>
<evidence type="ECO:0000259" key="11">
    <source>
        <dbReference type="PROSITE" id="PS50929"/>
    </source>
</evidence>
<dbReference type="PATRIC" id="fig|1000588.3.peg.956"/>
<dbReference type="GO" id="GO:0015421">
    <property type="term" value="F:ABC-type oligopeptide transporter activity"/>
    <property type="evidence" value="ECO:0007669"/>
    <property type="project" value="TreeGrafter"/>
</dbReference>
<feature type="transmembrane region" description="Helical" evidence="9">
    <location>
        <begin position="155"/>
        <end position="175"/>
    </location>
</feature>
<feature type="domain" description="ABC transmembrane type-1" evidence="11">
    <location>
        <begin position="16"/>
        <end position="298"/>
    </location>
</feature>
<dbReference type="Gene3D" id="1.20.1560.10">
    <property type="entry name" value="ABC transporter type 1, transmembrane domain"/>
    <property type="match status" value="1"/>
</dbReference>
<dbReference type="Gene3D" id="3.40.50.300">
    <property type="entry name" value="P-loop containing nucleotide triphosphate hydrolases"/>
    <property type="match status" value="1"/>
</dbReference>
<feature type="transmembrane region" description="Helical" evidence="9">
    <location>
        <begin position="12"/>
        <end position="32"/>
    </location>
</feature>
<feature type="transmembrane region" description="Helical" evidence="9">
    <location>
        <begin position="52"/>
        <end position="73"/>
    </location>
</feature>
<dbReference type="FunFam" id="3.40.50.300:FF:000221">
    <property type="entry name" value="Multidrug ABC transporter ATP-binding protein"/>
    <property type="match status" value="1"/>
</dbReference>
<keyword evidence="2" id="KW-0813">Transport</keyword>
<evidence type="ECO:0000256" key="1">
    <source>
        <dbReference type="ARBA" id="ARBA00004651"/>
    </source>
</evidence>
<dbReference type="Pfam" id="PF00664">
    <property type="entry name" value="ABC_membrane"/>
    <property type="match status" value="1"/>
</dbReference>
<dbReference type="CDD" id="cd18548">
    <property type="entry name" value="ABC_6TM_Tm287_like"/>
    <property type="match status" value="1"/>
</dbReference>
<evidence type="ECO:0000256" key="7">
    <source>
        <dbReference type="ARBA" id="ARBA00022989"/>
    </source>
</evidence>
<keyword evidence="8 9" id="KW-0472">Membrane</keyword>
<comment type="caution">
    <text evidence="12">The sequence shown here is derived from an EMBL/GenBank/DDBJ whole genome shotgun (WGS) entry which is preliminary data.</text>
</comment>
<dbReference type="PANTHER" id="PTHR43394:SF1">
    <property type="entry name" value="ATP-BINDING CASSETTE SUB-FAMILY B MEMBER 10, MITOCHONDRIAL"/>
    <property type="match status" value="1"/>
</dbReference>
<evidence type="ECO:0000256" key="2">
    <source>
        <dbReference type="ARBA" id="ARBA00022448"/>
    </source>
</evidence>
<dbReference type="PANTHER" id="PTHR43394">
    <property type="entry name" value="ATP-DEPENDENT PERMEASE MDL1, MITOCHONDRIAL"/>
    <property type="match status" value="1"/>
</dbReference>
<dbReference type="GO" id="GO:0005886">
    <property type="term" value="C:plasma membrane"/>
    <property type="evidence" value="ECO:0007669"/>
    <property type="project" value="UniProtKB-SubCell"/>
</dbReference>
<sequence length="578" mass="65098">MLYIWSYLKKYPKWLFLDFFGAVFFVIVNLGLPTVLARMIDEGVNKGNEHQLYVWATIMLVIILCGTLGRIVLSYAASKLTTNMVKDMRDDLYAKLQEYSHHEYEKIGVSSLVTRITSDAFVLMQFAEQTLKLGVITPMMMLSSILMIFLTSPSLAWIVAFAVPFLAVVVIYVAVKTRPLSEKQQATLDKINQYVRENLMGLRVIRAFAREEFQEERFAGQNAVYADNSNRLFKLTGLTEPLFVQIIIAMIVAIVWFALDPIKQGSLQIGDLVAFIEYSFHALLSFLFLSNLFTMYPRTAVSSERLKEVMDMPISIDPNEGGVRETATHGYLKFENVTFAYPGETENPVLHNISFCAKPGETIAFIGSTGSGKSSLVQLIPRFYDVTLGKIKVDGVDVRDYRLKSLRQKIGFIPQKALLFTGTIAENIRYGKEDASHKDLHQAADVAQAKDFIESREEGFATHLAEGGSNLSGGQKQRLSIARAVIKNPDIYIFDDSFSALDYRTDAILRRRLKEVTQHATVLIVAQRVGTIMDANQIIVLDKGEIVGRGRHEELMETNDIYREIAESQLKNASLTEE</sequence>
<dbReference type="InterPro" id="IPR011527">
    <property type="entry name" value="ABC1_TM_dom"/>
</dbReference>
<feature type="transmembrane region" description="Helical" evidence="9">
    <location>
        <begin position="131"/>
        <end position="149"/>
    </location>
</feature>
<dbReference type="InterPro" id="IPR003593">
    <property type="entry name" value="AAA+_ATPase"/>
</dbReference>
<dbReference type="Pfam" id="PF00005">
    <property type="entry name" value="ABC_tran"/>
    <property type="match status" value="1"/>
</dbReference>
<dbReference type="SUPFAM" id="SSF52540">
    <property type="entry name" value="P-loop containing nucleoside triphosphate hydrolases"/>
    <property type="match status" value="1"/>
</dbReference>
<dbReference type="PROSITE" id="PS00211">
    <property type="entry name" value="ABC_TRANSPORTER_1"/>
    <property type="match status" value="1"/>
</dbReference>
<dbReference type="eggNOG" id="COG1132">
    <property type="taxonomic scope" value="Bacteria"/>
</dbReference>
<dbReference type="InterPro" id="IPR036640">
    <property type="entry name" value="ABC1_TM_sf"/>
</dbReference>
<keyword evidence="3" id="KW-1003">Cell membrane</keyword>
<evidence type="ECO:0000259" key="10">
    <source>
        <dbReference type="PROSITE" id="PS50893"/>
    </source>
</evidence>
<name>F9LX38_STROR</name>
<dbReference type="SUPFAM" id="SSF90123">
    <property type="entry name" value="ABC transporter transmembrane region"/>
    <property type="match status" value="1"/>
</dbReference>
<keyword evidence="4 9" id="KW-0812">Transmembrane</keyword>